<reference evidence="2" key="2">
    <citation type="submission" date="2015-06" db="UniProtKB">
        <authorList>
            <consortium name="EnsemblMetazoa"/>
        </authorList>
    </citation>
    <scope>IDENTIFICATION</scope>
</reference>
<evidence type="ECO:0000256" key="1">
    <source>
        <dbReference type="SAM" id="Phobius"/>
    </source>
</evidence>
<name>T1K562_TETUR</name>
<keyword evidence="1" id="KW-0812">Transmembrane</keyword>
<evidence type="ECO:0000313" key="2">
    <source>
        <dbReference type="EnsemblMetazoa" id="tetur05g05150.1"/>
    </source>
</evidence>
<keyword evidence="1" id="KW-0472">Membrane</keyword>
<dbReference type="AlphaFoldDB" id="T1K562"/>
<protein>
    <submittedName>
        <fullName evidence="2">Uncharacterized protein</fullName>
    </submittedName>
</protein>
<sequence length="26" mass="3053">MTLKHNLDWLLLSTVACCFVWRIFAA</sequence>
<keyword evidence="3" id="KW-1185">Reference proteome</keyword>
<dbReference type="Proteomes" id="UP000015104">
    <property type="component" value="Unassembled WGS sequence"/>
</dbReference>
<dbReference type="HOGENOM" id="CLU_3417496_0_0_1"/>
<feature type="transmembrane region" description="Helical" evidence="1">
    <location>
        <begin position="7"/>
        <end position="24"/>
    </location>
</feature>
<organism evidence="2 3">
    <name type="scientific">Tetranychus urticae</name>
    <name type="common">Two-spotted spider mite</name>
    <dbReference type="NCBI Taxonomy" id="32264"/>
    <lineage>
        <taxon>Eukaryota</taxon>
        <taxon>Metazoa</taxon>
        <taxon>Ecdysozoa</taxon>
        <taxon>Arthropoda</taxon>
        <taxon>Chelicerata</taxon>
        <taxon>Arachnida</taxon>
        <taxon>Acari</taxon>
        <taxon>Acariformes</taxon>
        <taxon>Trombidiformes</taxon>
        <taxon>Prostigmata</taxon>
        <taxon>Eleutherengona</taxon>
        <taxon>Raphignathae</taxon>
        <taxon>Tetranychoidea</taxon>
        <taxon>Tetranychidae</taxon>
        <taxon>Tetranychus</taxon>
    </lineage>
</organism>
<accession>T1K562</accession>
<proteinExistence type="predicted"/>
<reference evidence="3" key="1">
    <citation type="submission" date="2011-08" db="EMBL/GenBank/DDBJ databases">
        <authorList>
            <person name="Rombauts S."/>
        </authorList>
    </citation>
    <scope>NUCLEOTIDE SEQUENCE</scope>
    <source>
        <strain evidence="3">London</strain>
    </source>
</reference>
<keyword evidence="1" id="KW-1133">Transmembrane helix</keyword>
<evidence type="ECO:0000313" key="3">
    <source>
        <dbReference type="Proteomes" id="UP000015104"/>
    </source>
</evidence>
<dbReference type="EMBL" id="CAEY01001585">
    <property type="status" value="NOT_ANNOTATED_CDS"/>
    <property type="molecule type" value="Genomic_DNA"/>
</dbReference>
<dbReference type="EnsemblMetazoa" id="tetur05g05150.1">
    <property type="protein sequence ID" value="tetur05g05150.1"/>
    <property type="gene ID" value="tetur05g05150"/>
</dbReference>